<accession>A0A0C2D574</accession>
<evidence type="ECO:0008006" key="3">
    <source>
        <dbReference type="Google" id="ProtNLM"/>
    </source>
</evidence>
<dbReference type="Proteomes" id="UP000031599">
    <property type="component" value="Unassembled WGS sequence"/>
</dbReference>
<gene>
    <name evidence="1" type="ORF">DB30_01420</name>
</gene>
<dbReference type="RefSeq" id="WP_052547187.1">
    <property type="nucleotide sequence ID" value="NZ_JMCC02000013.1"/>
</dbReference>
<organism evidence="1 2">
    <name type="scientific">Enhygromyxa salina</name>
    <dbReference type="NCBI Taxonomy" id="215803"/>
    <lineage>
        <taxon>Bacteria</taxon>
        <taxon>Pseudomonadati</taxon>
        <taxon>Myxococcota</taxon>
        <taxon>Polyangia</taxon>
        <taxon>Nannocystales</taxon>
        <taxon>Nannocystaceae</taxon>
        <taxon>Enhygromyxa</taxon>
    </lineage>
</organism>
<reference evidence="1 2" key="1">
    <citation type="submission" date="2014-12" db="EMBL/GenBank/DDBJ databases">
        <title>Genome assembly of Enhygromyxa salina DSM 15201.</title>
        <authorList>
            <person name="Sharma G."/>
            <person name="Subramanian S."/>
        </authorList>
    </citation>
    <scope>NUCLEOTIDE SEQUENCE [LARGE SCALE GENOMIC DNA]</scope>
    <source>
        <strain evidence="1 2">DSM 15201</strain>
    </source>
</reference>
<name>A0A0C2D574_9BACT</name>
<proteinExistence type="predicted"/>
<dbReference type="EMBL" id="JMCC02000013">
    <property type="protein sequence ID" value="KIG18311.1"/>
    <property type="molecule type" value="Genomic_DNA"/>
</dbReference>
<dbReference type="AlphaFoldDB" id="A0A0C2D574"/>
<sequence length="147" mass="16516">MDVRELDDDRLLIEHEHGHVEVRELAPAVFITRYYGTAPVIVVDPVISRFNDRIAAGHRISLSIDATDLAFFEAEFRRRLTDWMRENKAHLDDVHLLFSSRLVMMGAALVNATIGPKIKSFAEREEFDAAIQAAIAARQAVNSTATV</sequence>
<protein>
    <recommendedName>
        <fullName evidence="3">STAS/SEC14 domain-containing protein</fullName>
    </recommendedName>
</protein>
<evidence type="ECO:0000313" key="2">
    <source>
        <dbReference type="Proteomes" id="UP000031599"/>
    </source>
</evidence>
<evidence type="ECO:0000313" key="1">
    <source>
        <dbReference type="EMBL" id="KIG18311.1"/>
    </source>
</evidence>
<comment type="caution">
    <text evidence="1">The sequence shown here is derived from an EMBL/GenBank/DDBJ whole genome shotgun (WGS) entry which is preliminary data.</text>
</comment>